<dbReference type="OrthoDB" id="2706618at2"/>
<dbReference type="Proteomes" id="UP000036780">
    <property type="component" value="Unassembled WGS sequence"/>
</dbReference>
<dbReference type="PATRIC" id="fig|1473.5.peg.1621"/>
<evidence type="ECO:0000256" key="1">
    <source>
        <dbReference type="SAM" id="Phobius"/>
    </source>
</evidence>
<dbReference type="RefSeq" id="WP_050352264.1">
    <property type="nucleotide sequence ID" value="NZ_BOSN01000008.1"/>
</dbReference>
<organism evidence="2 3">
    <name type="scientific">Virgibacillus pantothenticus</name>
    <dbReference type="NCBI Taxonomy" id="1473"/>
    <lineage>
        <taxon>Bacteria</taxon>
        <taxon>Bacillati</taxon>
        <taxon>Bacillota</taxon>
        <taxon>Bacilli</taxon>
        <taxon>Bacillales</taxon>
        <taxon>Bacillaceae</taxon>
        <taxon>Virgibacillus</taxon>
    </lineage>
</organism>
<feature type="transmembrane region" description="Helical" evidence="1">
    <location>
        <begin position="78"/>
        <end position="97"/>
    </location>
</feature>
<keyword evidence="1" id="KW-1133">Transmembrane helix</keyword>
<accession>A0A0L0QMH9</accession>
<dbReference type="EMBL" id="LGTO01000007">
    <property type="protein sequence ID" value="KNE19714.1"/>
    <property type="molecule type" value="Genomic_DNA"/>
</dbReference>
<comment type="caution">
    <text evidence="2">The sequence shown here is derived from an EMBL/GenBank/DDBJ whole genome shotgun (WGS) entry which is preliminary data.</text>
</comment>
<keyword evidence="3" id="KW-1185">Reference proteome</keyword>
<reference evidence="3" key="1">
    <citation type="submission" date="2015-07" db="EMBL/GenBank/DDBJ databases">
        <title>Fjat-10053 dsm26.</title>
        <authorList>
            <person name="Liu B."/>
            <person name="Wang J."/>
            <person name="Zhu Y."/>
            <person name="Liu G."/>
            <person name="Chen Q."/>
            <person name="Chen Z."/>
            <person name="Lan J."/>
            <person name="Che J."/>
            <person name="Ge C."/>
            <person name="Shi H."/>
            <person name="Pan Z."/>
            <person name="Liu X."/>
        </authorList>
    </citation>
    <scope>NUCLEOTIDE SEQUENCE [LARGE SCALE GENOMIC DNA]</scope>
    <source>
        <strain evidence="3">DSM 26</strain>
    </source>
</reference>
<feature type="transmembrane region" description="Helical" evidence="1">
    <location>
        <begin position="12"/>
        <end position="39"/>
    </location>
</feature>
<keyword evidence="1" id="KW-0812">Transmembrane</keyword>
<keyword evidence="1" id="KW-0472">Membrane</keyword>
<gene>
    <name evidence="2" type="ORF">AFK71_14850</name>
</gene>
<dbReference type="GeneID" id="66871227"/>
<feature type="transmembrane region" description="Helical" evidence="1">
    <location>
        <begin position="45"/>
        <end position="66"/>
    </location>
</feature>
<name>A0A0L0QMH9_VIRPA</name>
<protein>
    <submittedName>
        <fullName evidence="2">Uncharacterized protein</fullName>
    </submittedName>
</protein>
<dbReference type="AlphaFoldDB" id="A0A0L0QMH9"/>
<sequence>MIQSKGIIPRISFKGVFVFMSITIIGLLILPALFMGIGITKTASFFIACTISSSIGSMLVLTKVDGKPAEKTYFNKRIVLSIIIGLLSSALIIFVFGGDIFGY</sequence>
<evidence type="ECO:0000313" key="2">
    <source>
        <dbReference type="EMBL" id="KNE19714.1"/>
    </source>
</evidence>
<proteinExistence type="predicted"/>
<evidence type="ECO:0000313" key="3">
    <source>
        <dbReference type="Proteomes" id="UP000036780"/>
    </source>
</evidence>